<feature type="domain" description="Glycosyltransferase 2-like" evidence="2">
    <location>
        <begin position="271"/>
        <end position="412"/>
    </location>
</feature>
<dbReference type="Proteomes" id="UP000190816">
    <property type="component" value="Unassembled WGS sequence"/>
</dbReference>
<organism evidence="3 4">
    <name type="scientific">Elizabethkingia ursingii</name>
    <dbReference type="NCBI Taxonomy" id="1756150"/>
    <lineage>
        <taxon>Bacteria</taxon>
        <taxon>Pseudomonadati</taxon>
        <taxon>Bacteroidota</taxon>
        <taxon>Flavobacteriia</taxon>
        <taxon>Flavobacteriales</taxon>
        <taxon>Weeksellaceae</taxon>
        <taxon>Elizabethkingia</taxon>
    </lineage>
</organism>
<sequence length="471" mass="55017">MVIGEKYEKLYNENKNVFEEYSQKCGAELVLIKNPLDNGFKRPLLSQKLLIPDYCKDFDIVAFLDLDILISPKAPSIFNFLPENKGFGAVIDPRETNEFKKTWEHIPRILEETTEKYFTDRNFSIPAGVELQGSINGGVFIFRPNIVSKIFNDYYFGDHQQGELNSFEEAPMAFLTQTNDLFQPLLSEFNVQVMYKYNGTATKEDDRKQTGGIKRYFYSKIAKKRGWSIYPTSIYKRLISELYKKKYFIHFAGNFPIVRDLKGKISLTYGITVCNESIELKKLLLFLTERIDIEDEIIVLKDSSVLCEDVETVLLEFKDKINVKRHPLNGDFATFKNNLITEATKDYLFQIDADEEPKLSLIHGVKEFLLKNKTIDVFNVPRINIVQGITSEHIEKWSWKIDENNYINFPDYQQRIFKLNKGIVWKNKVHEYLSGFAKQKSMPINTTDFCLIHEKNIIKQEQQNNFYDTLT</sequence>
<evidence type="ECO:0000313" key="3">
    <source>
        <dbReference type="EMBL" id="OPB74555.1"/>
    </source>
</evidence>
<dbReference type="PANTHER" id="PTHR43630:SF2">
    <property type="entry name" value="GLYCOSYLTRANSFERASE"/>
    <property type="match status" value="1"/>
</dbReference>
<dbReference type="InterPro" id="IPR001173">
    <property type="entry name" value="Glyco_trans_2-like"/>
</dbReference>
<accession>A0AAJ3NBQ9</accession>
<dbReference type="KEGG" id="ego:BBD34_10655"/>
<reference evidence="3 4" key="1">
    <citation type="submission" date="2016-06" db="EMBL/GenBank/DDBJ databases">
        <authorList>
            <person name="Nicholson A.C."/>
        </authorList>
    </citation>
    <scope>NUCLEOTIDE SEQUENCE [LARGE SCALE GENOMIC DNA]</scope>
    <source>
        <strain evidence="3 4">G4123</strain>
    </source>
</reference>
<dbReference type="Pfam" id="PF00535">
    <property type="entry name" value="Glycos_transf_2"/>
    <property type="match status" value="1"/>
</dbReference>
<dbReference type="PANTHER" id="PTHR43630">
    <property type="entry name" value="POLY-BETA-1,6-N-ACETYL-D-GLUCOSAMINE SYNTHASE"/>
    <property type="match status" value="1"/>
</dbReference>
<dbReference type="SUPFAM" id="SSF53448">
    <property type="entry name" value="Nucleotide-diphospho-sugar transferases"/>
    <property type="match status" value="2"/>
</dbReference>
<proteinExistence type="inferred from homology"/>
<dbReference type="Gene3D" id="3.90.550.10">
    <property type="entry name" value="Spore Coat Polysaccharide Biosynthesis Protein SpsA, Chain A"/>
    <property type="match status" value="2"/>
</dbReference>
<dbReference type="AlphaFoldDB" id="A0AAJ3NBQ9"/>
<evidence type="ECO:0000256" key="1">
    <source>
        <dbReference type="ARBA" id="ARBA00038494"/>
    </source>
</evidence>
<name>A0AAJ3NBQ9_9FLAO</name>
<dbReference type="EMBL" id="MAIC01000015">
    <property type="protein sequence ID" value="OPB74555.1"/>
    <property type="molecule type" value="Genomic_DNA"/>
</dbReference>
<evidence type="ECO:0000313" key="4">
    <source>
        <dbReference type="Proteomes" id="UP000190816"/>
    </source>
</evidence>
<gene>
    <name evidence="3" type="ORF">BAY32_09530</name>
</gene>
<protein>
    <recommendedName>
        <fullName evidence="2">Glycosyltransferase 2-like domain-containing protein</fullName>
    </recommendedName>
</protein>
<evidence type="ECO:0000259" key="2">
    <source>
        <dbReference type="Pfam" id="PF00535"/>
    </source>
</evidence>
<comment type="caution">
    <text evidence="3">The sequence shown here is derived from an EMBL/GenBank/DDBJ whole genome shotgun (WGS) entry which is preliminary data.</text>
</comment>
<dbReference type="InterPro" id="IPR029044">
    <property type="entry name" value="Nucleotide-diphossugar_trans"/>
</dbReference>
<comment type="similarity">
    <text evidence="1">Belongs to the glycosyltransferase 2 family. WaaE/KdtX subfamily.</text>
</comment>